<organism evidence="1 2">
    <name type="scientific">Lepeophtheirus salmonis</name>
    <name type="common">Salmon louse</name>
    <name type="synonym">Caligus salmonis</name>
    <dbReference type="NCBI Taxonomy" id="72036"/>
    <lineage>
        <taxon>Eukaryota</taxon>
        <taxon>Metazoa</taxon>
        <taxon>Ecdysozoa</taxon>
        <taxon>Arthropoda</taxon>
        <taxon>Crustacea</taxon>
        <taxon>Multicrustacea</taxon>
        <taxon>Hexanauplia</taxon>
        <taxon>Copepoda</taxon>
        <taxon>Siphonostomatoida</taxon>
        <taxon>Caligidae</taxon>
        <taxon>Lepeophtheirus</taxon>
    </lineage>
</organism>
<reference evidence="1" key="1">
    <citation type="submission" date="2021-02" db="EMBL/GenBank/DDBJ databases">
        <authorList>
            <person name="Bekaert M."/>
        </authorList>
    </citation>
    <scope>NUCLEOTIDE SEQUENCE</scope>
    <source>
        <strain evidence="1">IoA-00</strain>
    </source>
</reference>
<name>A0A7R8H2Y7_LEPSM</name>
<proteinExistence type="predicted"/>
<dbReference type="AlphaFoldDB" id="A0A7R8H2Y7"/>
<gene>
    <name evidence="1" type="ORF">LSAA_4136</name>
</gene>
<accession>A0A7R8H2Y7</accession>
<evidence type="ECO:0000313" key="2">
    <source>
        <dbReference type="Proteomes" id="UP000675881"/>
    </source>
</evidence>
<dbReference type="EMBL" id="HG994592">
    <property type="protein sequence ID" value="CAF2823003.1"/>
    <property type="molecule type" value="Genomic_DNA"/>
</dbReference>
<sequence>MGAATPKAPTINTNEFLINYIMDMYTKLPAEDVKKACSRAQTSIYEVMAPNVLTAKFESHCSWSSSLLGASSQAGSGIWSQLELPINHHNQCRFLYLYVPVKDSGDIGHLVDIHAVSMLFNLGSEDVSVWVLESAGFA</sequence>
<evidence type="ECO:0000313" key="1">
    <source>
        <dbReference type="EMBL" id="CAF2823003.1"/>
    </source>
</evidence>
<protein>
    <submittedName>
        <fullName evidence="1">(salmon louse) hypothetical protein</fullName>
    </submittedName>
</protein>
<dbReference type="Proteomes" id="UP000675881">
    <property type="component" value="Chromosome 13"/>
</dbReference>
<keyword evidence="2" id="KW-1185">Reference proteome</keyword>